<dbReference type="VEuPathDB" id="TrichDB:TVAGG3_0187610"/>
<keyword evidence="3" id="KW-0813">Transport</keyword>
<dbReference type="PRINTS" id="PR01130">
    <property type="entry name" value="DERENTRNSPRT"/>
</dbReference>
<organism evidence="8 9">
    <name type="scientific">Trichomonas vaginalis (strain ATCC PRA-98 / G3)</name>
    <dbReference type="NCBI Taxonomy" id="412133"/>
    <lineage>
        <taxon>Eukaryota</taxon>
        <taxon>Metamonada</taxon>
        <taxon>Parabasalia</taxon>
        <taxon>Trichomonadida</taxon>
        <taxon>Trichomonadidae</taxon>
        <taxon>Trichomonas</taxon>
    </lineage>
</organism>
<comment type="similarity">
    <text evidence="2">Belongs to the SLC29A/ENT transporter (TC 2.A.57) family.</text>
</comment>
<evidence type="ECO:0000256" key="2">
    <source>
        <dbReference type="ARBA" id="ARBA00007965"/>
    </source>
</evidence>
<dbReference type="OMA" id="WVYWGIA"/>
<feature type="transmembrane region" description="Helical" evidence="7">
    <location>
        <begin position="92"/>
        <end position="112"/>
    </location>
</feature>
<feature type="transmembrane region" description="Helical" evidence="7">
    <location>
        <begin position="372"/>
        <end position="394"/>
    </location>
</feature>
<keyword evidence="6 7" id="KW-0472">Membrane</keyword>
<evidence type="ECO:0000256" key="6">
    <source>
        <dbReference type="ARBA" id="ARBA00023136"/>
    </source>
</evidence>
<reference evidence="8" key="2">
    <citation type="journal article" date="2007" name="Science">
        <title>Draft genome sequence of the sexually transmitted pathogen Trichomonas vaginalis.</title>
        <authorList>
            <person name="Carlton J.M."/>
            <person name="Hirt R.P."/>
            <person name="Silva J.C."/>
            <person name="Delcher A.L."/>
            <person name="Schatz M."/>
            <person name="Zhao Q."/>
            <person name="Wortman J.R."/>
            <person name="Bidwell S.L."/>
            <person name="Alsmark U.C.M."/>
            <person name="Besteiro S."/>
            <person name="Sicheritz-Ponten T."/>
            <person name="Noel C.J."/>
            <person name="Dacks J.B."/>
            <person name="Foster P.G."/>
            <person name="Simillion C."/>
            <person name="Van de Peer Y."/>
            <person name="Miranda-Saavedra D."/>
            <person name="Barton G.J."/>
            <person name="Westrop G.D."/>
            <person name="Mueller S."/>
            <person name="Dessi D."/>
            <person name="Fiori P.L."/>
            <person name="Ren Q."/>
            <person name="Paulsen I."/>
            <person name="Zhang H."/>
            <person name="Bastida-Corcuera F.D."/>
            <person name="Simoes-Barbosa A."/>
            <person name="Brown M.T."/>
            <person name="Hayes R.D."/>
            <person name="Mukherjee M."/>
            <person name="Okumura C.Y."/>
            <person name="Schneider R."/>
            <person name="Smith A.J."/>
            <person name="Vanacova S."/>
            <person name="Villalvazo M."/>
            <person name="Haas B.J."/>
            <person name="Pertea M."/>
            <person name="Feldblyum T.V."/>
            <person name="Utterback T.R."/>
            <person name="Shu C.L."/>
            <person name="Osoegawa K."/>
            <person name="de Jong P.J."/>
            <person name="Hrdy I."/>
            <person name="Horvathova L."/>
            <person name="Zubacova Z."/>
            <person name="Dolezal P."/>
            <person name="Malik S.B."/>
            <person name="Logsdon J.M. Jr."/>
            <person name="Henze K."/>
            <person name="Gupta A."/>
            <person name="Wang C.C."/>
            <person name="Dunne R.L."/>
            <person name="Upcroft J.A."/>
            <person name="Upcroft P."/>
            <person name="White O."/>
            <person name="Salzberg S.L."/>
            <person name="Tang P."/>
            <person name="Chiu C.-H."/>
            <person name="Lee Y.-S."/>
            <person name="Embley T.M."/>
            <person name="Coombs G.H."/>
            <person name="Mottram J.C."/>
            <person name="Tachezy J."/>
            <person name="Fraser-Liggett C.M."/>
            <person name="Johnson P.J."/>
        </authorList>
    </citation>
    <scope>NUCLEOTIDE SEQUENCE [LARGE SCALE GENOMIC DNA]</scope>
    <source>
        <strain evidence="8">G3</strain>
    </source>
</reference>
<proteinExistence type="inferred from homology"/>
<keyword evidence="4 7" id="KW-0812">Transmembrane</keyword>
<keyword evidence="9" id="KW-1185">Reference proteome</keyword>
<accession>A2FAK3</accession>
<feature type="transmembrane region" description="Helical" evidence="7">
    <location>
        <begin position="67"/>
        <end position="85"/>
    </location>
</feature>
<feature type="transmembrane region" description="Helical" evidence="7">
    <location>
        <begin position="186"/>
        <end position="207"/>
    </location>
</feature>
<dbReference type="STRING" id="5722.A2FAK3"/>
<dbReference type="InterPro" id="IPR002259">
    <property type="entry name" value="Eqnu_transpt"/>
</dbReference>
<feature type="transmembrane region" description="Helical" evidence="7">
    <location>
        <begin position="242"/>
        <end position="263"/>
    </location>
</feature>
<evidence type="ECO:0000256" key="5">
    <source>
        <dbReference type="ARBA" id="ARBA00022989"/>
    </source>
</evidence>
<feature type="transmembrane region" description="Helical" evidence="7">
    <location>
        <begin position="298"/>
        <end position="317"/>
    </location>
</feature>
<sequence length="399" mass="44144">MFIDANKLIETSSGAGSEDVRTVSKSESWLFFWLGNVSLLVFNIAINAIDIYAIITNDKNIGNDLNRAYNIPSSIAALILCFVTIRNHKRSFIISITSLLIIVSVMAASMIIKMPAKIVYYISVVSIGLSGVFSAIILSSSFALATQFAPESSTSVSSGNGLCGVLAAALRITTKAVFSSESSLKYSSFCYFILTAIIILATLIYFIKKVNQPSISSKFIFPAETVDIKSFLRSLKGTFKHISLLWIGCVLDFMITLTIFPGYVCAGPEGALKSWNPVCITTFFCIFDWLGRWLPSKFLWPSLNLTIFPILLRLLFFPIEIISLQKVLNLGEPWFTLFMQIPFAITNGYFGTTVMIYASIHPKLTDEQKKTAGFMMSFAINFGIIIAMFLTYAMPIPKA</sequence>
<dbReference type="KEGG" id="tva:4755834"/>
<dbReference type="PANTHER" id="PTHR10332">
    <property type="entry name" value="EQUILIBRATIVE NUCLEOSIDE TRANSPORTER"/>
    <property type="match status" value="1"/>
</dbReference>
<dbReference type="OrthoDB" id="10014563at2759"/>
<gene>
    <name evidence="8" type="ORF">TVAG_483030</name>
</gene>
<feature type="transmembrane region" description="Helical" evidence="7">
    <location>
        <begin position="337"/>
        <end position="360"/>
    </location>
</feature>
<feature type="transmembrane region" description="Helical" evidence="7">
    <location>
        <begin position="118"/>
        <end position="144"/>
    </location>
</feature>
<dbReference type="AlphaFoldDB" id="A2FAK3"/>
<evidence type="ECO:0000256" key="4">
    <source>
        <dbReference type="ARBA" id="ARBA00022692"/>
    </source>
</evidence>
<dbReference type="VEuPathDB" id="TrichDB:TVAG_483030"/>
<evidence type="ECO:0000256" key="7">
    <source>
        <dbReference type="SAM" id="Phobius"/>
    </source>
</evidence>
<feature type="transmembrane region" description="Helical" evidence="7">
    <location>
        <begin position="156"/>
        <end position="174"/>
    </location>
</feature>
<dbReference type="Pfam" id="PF01733">
    <property type="entry name" value="Nucleoside_tran"/>
    <property type="match status" value="2"/>
</dbReference>
<evidence type="ECO:0000313" key="8">
    <source>
        <dbReference type="EMBL" id="EAX98046.1"/>
    </source>
</evidence>
<dbReference type="InParanoid" id="A2FAK3"/>
<reference evidence="8" key="1">
    <citation type="submission" date="2006-10" db="EMBL/GenBank/DDBJ databases">
        <authorList>
            <person name="Amadeo P."/>
            <person name="Zhao Q."/>
            <person name="Wortman J."/>
            <person name="Fraser-Liggett C."/>
            <person name="Carlton J."/>
        </authorList>
    </citation>
    <scope>NUCLEOTIDE SEQUENCE</scope>
    <source>
        <strain evidence="8">G3</strain>
    </source>
</reference>
<dbReference type="InterPro" id="IPR036259">
    <property type="entry name" value="MFS_trans_sf"/>
</dbReference>
<dbReference type="SMR" id="A2FAK3"/>
<name>A2FAK3_TRIV3</name>
<dbReference type="EMBL" id="DS113690">
    <property type="protein sequence ID" value="EAX98046.1"/>
    <property type="molecule type" value="Genomic_DNA"/>
</dbReference>
<dbReference type="PANTHER" id="PTHR10332:SF10">
    <property type="entry name" value="EQUILIBRATIVE NUCLEOSIDE TRANSPORTER 4"/>
    <property type="match status" value="1"/>
</dbReference>
<evidence type="ECO:0000313" key="9">
    <source>
        <dbReference type="Proteomes" id="UP000001542"/>
    </source>
</evidence>
<comment type="subcellular location">
    <subcellularLocation>
        <location evidence="1">Membrane</location>
        <topology evidence="1">Multi-pass membrane protein</topology>
    </subcellularLocation>
</comment>
<feature type="transmembrane region" description="Helical" evidence="7">
    <location>
        <begin position="30"/>
        <end position="55"/>
    </location>
</feature>
<dbReference type="Proteomes" id="UP000001542">
    <property type="component" value="Unassembled WGS sequence"/>
</dbReference>
<dbReference type="RefSeq" id="XP_001310976.1">
    <property type="nucleotide sequence ID" value="XM_001310975.1"/>
</dbReference>
<feature type="transmembrane region" description="Helical" evidence="7">
    <location>
        <begin position="275"/>
        <end position="291"/>
    </location>
</feature>
<evidence type="ECO:0000256" key="3">
    <source>
        <dbReference type="ARBA" id="ARBA00022448"/>
    </source>
</evidence>
<dbReference type="GO" id="GO:0005886">
    <property type="term" value="C:plasma membrane"/>
    <property type="evidence" value="ECO:0000318"/>
    <property type="project" value="GO_Central"/>
</dbReference>
<evidence type="ECO:0000256" key="1">
    <source>
        <dbReference type="ARBA" id="ARBA00004141"/>
    </source>
</evidence>
<protein>
    <submittedName>
        <fullName evidence="8">Nucleoside transporter family protein</fullName>
    </submittedName>
</protein>
<dbReference type="eggNOG" id="KOG1479">
    <property type="taxonomic scope" value="Eukaryota"/>
</dbReference>
<dbReference type="SUPFAM" id="SSF103473">
    <property type="entry name" value="MFS general substrate transporter"/>
    <property type="match status" value="1"/>
</dbReference>
<keyword evidence="5 7" id="KW-1133">Transmembrane helix</keyword>
<dbReference type="GO" id="GO:0005337">
    <property type="term" value="F:nucleoside transmembrane transporter activity"/>
    <property type="evidence" value="ECO:0000318"/>
    <property type="project" value="GO_Central"/>
</dbReference>